<feature type="domain" description="HAMP" evidence="14">
    <location>
        <begin position="174"/>
        <end position="226"/>
    </location>
</feature>
<evidence type="ECO:0000256" key="12">
    <source>
        <dbReference type="SAM" id="Phobius"/>
    </source>
</evidence>
<dbReference type="PROSITE" id="PS50109">
    <property type="entry name" value="HIS_KIN"/>
    <property type="match status" value="1"/>
</dbReference>
<keyword evidence="4" id="KW-0597">Phosphoprotein</keyword>
<dbReference type="InterPro" id="IPR003660">
    <property type="entry name" value="HAMP_dom"/>
</dbReference>
<evidence type="ECO:0000259" key="13">
    <source>
        <dbReference type="PROSITE" id="PS50109"/>
    </source>
</evidence>
<dbReference type="InterPro" id="IPR050428">
    <property type="entry name" value="TCS_sensor_his_kinase"/>
</dbReference>
<dbReference type="GO" id="GO:0005524">
    <property type="term" value="F:ATP binding"/>
    <property type="evidence" value="ECO:0007669"/>
    <property type="project" value="UniProtKB-KW"/>
</dbReference>
<evidence type="ECO:0000256" key="5">
    <source>
        <dbReference type="ARBA" id="ARBA00022679"/>
    </source>
</evidence>
<dbReference type="PANTHER" id="PTHR45436:SF14">
    <property type="entry name" value="SENSOR PROTEIN QSEC"/>
    <property type="match status" value="1"/>
</dbReference>
<evidence type="ECO:0000256" key="2">
    <source>
        <dbReference type="ARBA" id="ARBA00004141"/>
    </source>
</evidence>
<dbReference type="SMART" id="SM00387">
    <property type="entry name" value="HATPase_c"/>
    <property type="match status" value="1"/>
</dbReference>
<dbReference type="Pfam" id="PF00672">
    <property type="entry name" value="HAMP"/>
    <property type="match status" value="1"/>
</dbReference>
<dbReference type="SUPFAM" id="SSF47384">
    <property type="entry name" value="Homodimeric domain of signal transducing histidine kinase"/>
    <property type="match status" value="1"/>
</dbReference>
<feature type="transmembrane region" description="Helical" evidence="12">
    <location>
        <begin position="151"/>
        <end position="173"/>
    </location>
</feature>
<dbReference type="InterPro" id="IPR036097">
    <property type="entry name" value="HisK_dim/P_sf"/>
</dbReference>
<keyword evidence="16" id="KW-1185">Reference proteome</keyword>
<reference evidence="15 16" key="1">
    <citation type="submission" date="2017-03" db="EMBL/GenBank/DDBJ databases">
        <authorList>
            <person name="Afonso C.L."/>
            <person name="Miller P.J."/>
            <person name="Scott M.A."/>
            <person name="Spackman E."/>
            <person name="Goraichik I."/>
            <person name="Dimitrov K.M."/>
            <person name="Suarez D.L."/>
            <person name="Swayne D.E."/>
        </authorList>
    </citation>
    <scope>NUCLEOTIDE SEQUENCE [LARGE SCALE GENOMIC DNA]</scope>
    <source>
        <strain evidence="15 16">CECT 7691</strain>
    </source>
</reference>
<keyword evidence="9" id="KW-0067">ATP-binding</keyword>
<dbReference type="GO" id="GO:0005886">
    <property type="term" value="C:plasma membrane"/>
    <property type="evidence" value="ECO:0007669"/>
    <property type="project" value="TreeGrafter"/>
</dbReference>
<dbReference type="PROSITE" id="PS50885">
    <property type="entry name" value="HAMP"/>
    <property type="match status" value="1"/>
</dbReference>
<dbReference type="CDD" id="cd00082">
    <property type="entry name" value="HisKA"/>
    <property type="match status" value="1"/>
</dbReference>
<evidence type="ECO:0000313" key="16">
    <source>
        <dbReference type="Proteomes" id="UP000193200"/>
    </source>
</evidence>
<dbReference type="InterPro" id="IPR003661">
    <property type="entry name" value="HisK_dim/P_dom"/>
</dbReference>
<evidence type="ECO:0000259" key="14">
    <source>
        <dbReference type="PROSITE" id="PS50885"/>
    </source>
</evidence>
<dbReference type="Gene3D" id="3.30.565.10">
    <property type="entry name" value="Histidine kinase-like ATPase, C-terminal domain"/>
    <property type="match status" value="1"/>
</dbReference>
<keyword evidence="10 12" id="KW-1133">Transmembrane helix</keyword>
<dbReference type="OrthoDB" id="9809766at2"/>
<dbReference type="Proteomes" id="UP000193200">
    <property type="component" value="Unassembled WGS sequence"/>
</dbReference>
<evidence type="ECO:0000256" key="11">
    <source>
        <dbReference type="ARBA" id="ARBA00023012"/>
    </source>
</evidence>
<name>A0A1Y5TFW1_9PROT</name>
<evidence type="ECO:0000256" key="8">
    <source>
        <dbReference type="ARBA" id="ARBA00022777"/>
    </source>
</evidence>
<gene>
    <name evidence="15" type="primary">qseC</name>
    <name evidence="15" type="ORF">OCH7691_02795</name>
</gene>
<dbReference type="EMBL" id="FWFR01000002">
    <property type="protein sequence ID" value="SLN62801.1"/>
    <property type="molecule type" value="Genomic_DNA"/>
</dbReference>
<keyword evidence="12" id="KW-0472">Membrane</keyword>
<keyword evidence="8" id="KW-0418">Kinase</keyword>
<evidence type="ECO:0000256" key="4">
    <source>
        <dbReference type="ARBA" id="ARBA00022553"/>
    </source>
</evidence>
<dbReference type="GO" id="GO:0000155">
    <property type="term" value="F:phosphorelay sensor kinase activity"/>
    <property type="evidence" value="ECO:0007669"/>
    <property type="project" value="InterPro"/>
</dbReference>
<dbReference type="Pfam" id="PF02518">
    <property type="entry name" value="HATPase_c"/>
    <property type="match status" value="1"/>
</dbReference>
<dbReference type="RefSeq" id="WP_085884126.1">
    <property type="nucleotide sequence ID" value="NZ_FWFR01000002.1"/>
</dbReference>
<evidence type="ECO:0000256" key="10">
    <source>
        <dbReference type="ARBA" id="ARBA00022989"/>
    </source>
</evidence>
<accession>A0A1Y5TFW1</accession>
<dbReference type="SMART" id="SM00304">
    <property type="entry name" value="HAMP"/>
    <property type="match status" value="1"/>
</dbReference>
<dbReference type="InterPro" id="IPR003594">
    <property type="entry name" value="HATPase_dom"/>
</dbReference>
<dbReference type="InParanoid" id="A0A1Y5TFW1"/>
<keyword evidence="6 12" id="KW-0812">Transmembrane</keyword>
<feature type="domain" description="Histidine kinase" evidence="13">
    <location>
        <begin position="234"/>
        <end position="444"/>
    </location>
</feature>
<dbReference type="Gene3D" id="1.10.287.130">
    <property type="match status" value="1"/>
</dbReference>
<sequence length="445" mass="47373">MSERRSLQRRLALGLAFGVALLWLVAAIGAGLVVRHELDEALDSALQETAQRLLPLAVPAILERGMTGLPHEAIAMRAHREFLTYLVRDPAGRVLLKSHDADPAHFPAVPRAGFSTTATHRLYGEAGVSGTMILEVAEPLADRRRAIMEPLVPLLLPLLAFIPLSLGGVWWFVRHSLRPVAAFNAEVERRGGGDLTPVADDTLPAELRPIAEAINRLIARLGAAIEAERSFTANSAHEIRTPIAAALAQTQRLIAEVEPGPLGPRARRIERSLHDLATLSEKLLQLAKAEGVGLVREEPGDLAPVLAFLVDEMRRAENAGERLRVHKSDDQLVSRIDPDAFAILLRNLIENALKHGDPAAPVDIVVAAGGVLRVVNAGPVVPAAQLGRLKDRFERAGTGANGAGLGLAIAEAIAAGAGCRLELFSPAPGRDDGFEARLLLGGGSA</sequence>
<evidence type="ECO:0000256" key="1">
    <source>
        <dbReference type="ARBA" id="ARBA00000085"/>
    </source>
</evidence>
<keyword evidence="7" id="KW-0547">Nucleotide-binding</keyword>
<dbReference type="Gene3D" id="1.20.5.1040">
    <property type="entry name" value="Sensor protein qsec"/>
    <property type="match status" value="1"/>
</dbReference>
<comment type="catalytic activity">
    <reaction evidence="1">
        <text>ATP + protein L-histidine = ADP + protein N-phospho-L-histidine.</text>
        <dbReference type="EC" id="2.7.13.3"/>
    </reaction>
</comment>
<dbReference type="InterPro" id="IPR005467">
    <property type="entry name" value="His_kinase_dom"/>
</dbReference>
<keyword evidence="5 15" id="KW-0808">Transferase</keyword>
<dbReference type="InterPro" id="IPR036890">
    <property type="entry name" value="HATPase_C_sf"/>
</dbReference>
<protein>
    <recommendedName>
        <fullName evidence="3">histidine kinase</fullName>
        <ecNumber evidence="3">2.7.13.3</ecNumber>
    </recommendedName>
</protein>
<comment type="subcellular location">
    <subcellularLocation>
        <location evidence="2">Membrane</location>
        <topology evidence="2">Multi-pass membrane protein</topology>
    </subcellularLocation>
</comment>
<dbReference type="Pfam" id="PF00512">
    <property type="entry name" value="HisKA"/>
    <property type="match status" value="1"/>
</dbReference>
<dbReference type="PANTHER" id="PTHR45436">
    <property type="entry name" value="SENSOR HISTIDINE KINASE YKOH"/>
    <property type="match status" value="1"/>
</dbReference>
<dbReference type="AlphaFoldDB" id="A0A1Y5TFW1"/>
<proteinExistence type="predicted"/>
<dbReference type="SMART" id="SM00388">
    <property type="entry name" value="HisKA"/>
    <property type="match status" value="1"/>
</dbReference>
<dbReference type="SUPFAM" id="SSF55874">
    <property type="entry name" value="ATPase domain of HSP90 chaperone/DNA topoisomerase II/histidine kinase"/>
    <property type="match status" value="1"/>
</dbReference>
<dbReference type="EC" id="2.7.13.3" evidence="3"/>
<evidence type="ECO:0000313" key="15">
    <source>
        <dbReference type="EMBL" id="SLN62801.1"/>
    </source>
</evidence>
<evidence type="ECO:0000256" key="6">
    <source>
        <dbReference type="ARBA" id="ARBA00022692"/>
    </source>
</evidence>
<evidence type="ECO:0000256" key="9">
    <source>
        <dbReference type="ARBA" id="ARBA00022840"/>
    </source>
</evidence>
<keyword evidence="11" id="KW-0902">Two-component regulatory system</keyword>
<evidence type="ECO:0000256" key="3">
    <source>
        <dbReference type="ARBA" id="ARBA00012438"/>
    </source>
</evidence>
<evidence type="ECO:0000256" key="7">
    <source>
        <dbReference type="ARBA" id="ARBA00022741"/>
    </source>
</evidence>
<dbReference type="CDD" id="cd00075">
    <property type="entry name" value="HATPase"/>
    <property type="match status" value="1"/>
</dbReference>
<organism evidence="15 16">
    <name type="scientific">Oceanibacterium hippocampi</name>
    <dbReference type="NCBI Taxonomy" id="745714"/>
    <lineage>
        <taxon>Bacteria</taxon>
        <taxon>Pseudomonadati</taxon>
        <taxon>Pseudomonadota</taxon>
        <taxon>Alphaproteobacteria</taxon>
        <taxon>Sneathiellales</taxon>
        <taxon>Sneathiellaceae</taxon>
        <taxon>Oceanibacterium</taxon>
    </lineage>
</organism>